<proteinExistence type="predicted"/>
<dbReference type="EMBL" id="QJHK01000039">
    <property type="protein sequence ID" value="PXY38668.1"/>
    <property type="molecule type" value="Genomic_DNA"/>
</dbReference>
<comment type="caution">
    <text evidence="1">The sequence shown here is derived from an EMBL/GenBank/DDBJ whole genome shotgun (WGS) entry which is preliminary data.</text>
</comment>
<gene>
    <name evidence="1" type="ORF">DMB65_21770</name>
</gene>
<protein>
    <recommendedName>
        <fullName evidence="3">HNH endonuclease 5 domain-containing protein</fullName>
    </recommendedName>
</protein>
<organism evidence="1 2">
    <name type="scientific">Flavobacterium cheongpyeongense</name>
    <dbReference type="NCBI Taxonomy" id="2212651"/>
    <lineage>
        <taxon>Bacteria</taxon>
        <taxon>Pseudomonadati</taxon>
        <taxon>Bacteroidota</taxon>
        <taxon>Flavobacteriia</taxon>
        <taxon>Flavobacteriales</taxon>
        <taxon>Flavobacteriaceae</taxon>
        <taxon>Flavobacterium</taxon>
    </lineage>
</organism>
<evidence type="ECO:0008006" key="3">
    <source>
        <dbReference type="Google" id="ProtNLM"/>
    </source>
</evidence>
<reference evidence="1 2" key="1">
    <citation type="submission" date="2018-05" db="EMBL/GenBank/DDBJ databases">
        <title>Flavobacterium sp. strain IMCC34759, incomplete genome.</title>
        <authorList>
            <person name="Joung Y."/>
            <person name="Cho J."/>
        </authorList>
    </citation>
    <scope>NUCLEOTIDE SEQUENCE [LARGE SCALE GENOMIC DNA]</scope>
    <source>
        <strain evidence="1 2">IMCC34759</strain>
    </source>
</reference>
<sequence>MEKSISYVADNIGEVYEEYVVMAEYKTAESEYQICKYCGEKDPNKFKSKAHLLPEFTGNKEWFCYNECDNCNNKFGVYEYNLKNFGAFKNSHLPISGKKKFPKYVDGNNNFVTQFKNENTLIMNTKGNNDFYKIVDDKIKIESITMPFVPLYVYKSFVKFAFSLMEKKDYEQFCSGISWLNNPKSIVEPIIPNTMLYYPNGKPVIKPIAILLKRKKDYNCPEFSFVFIWGFLTFQIFLPFNSKDETLDYSNIQLPILSEFITKTSDGKFGVSHFDMNSLTRIQSLEKISFGFRKK</sequence>
<dbReference type="Proteomes" id="UP000247903">
    <property type="component" value="Unassembled WGS sequence"/>
</dbReference>
<evidence type="ECO:0000313" key="1">
    <source>
        <dbReference type="EMBL" id="PXY38668.1"/>
    </source>
</evidence>
<evidence type="ECO:0000313" key="2">
    <source>
        <dbReference type="Proteomes" id="UP000247903"/>
    </source>
</evidence>
<keyword evidence="2" id="KW-1185">Reference proteome</keyword>
<dbReference type="AlphaFoldDB" id="A0A2V4BI66"/>
<accession>A0A2V4BI66</accession>
<name>A0A2V4BI66_9FLAO</name>
<dbReference type="OrthoDB" id="255953at2"/>
<dbReference type="RefSeq" id="WP_110308721.1">
    <property type="nucleotide sequence ID" value="NZ_QJHK01000039.1"/>
</dbReference>